<organism evidence="2 3">
    <name type="scientific">Qiania dongpingensis</name>
    <dbReference type="NCBI Taxonomy" id="2763669"/>
    <lineage>
        <taxon>Bacteria</taxon>
        <taxon>Bacillati</taxon>
        <taxon>Bacillota</taxon>
        <taxon>Clostridia</taxon>
        <taxon>Lachnospirales</taxon>
        <taxon>Lachnospiraceae</taxon>
        <taxon>Qiania</taxon>
    </lineage>
</organism>
<reference evidence="2 3" key="1">
    <citation type="submission" date="2020-08" db="EMBL/GenBank/DDBJ databases">
        <authorList>
            <person name="Liu C."/>
            <person name="Sun Q."/>
        </authorList>
    </citation>
    <scope>NUCLEOTIDE SEQUENCE [LARGE SCALE GENOMIC DNA]</scope>
    <source>
        <strain evidence="2 3">NSJ-38</strain>
    </source>
</reference>
<dbReference type="AlphaFoldDB" id="A0A7G9G6W7"/>
<dbReference type="KEGG" id="qdo:H9Q78_05295"/>
<name>A0A7G9G6W7_9FIRM</name>
<dbReference type="Proteomes" id="UP000515823">
    <property type="component" value="Chromosome"/>
</dbReference>
<gene>
    <name evidence="2" type="ORF">H9Q78_05295</name>
</gene>
<keyword evidence="3" id="KW-1185">Reference proteome</keyword>
<proteinExistence type="predicted"/>
<sequence length="186" mass="21405">MIDIQRYTQGHPLIHALRAGALRAARYSILYIGREWIPENSYTKVIFVFFKYPWSEIMRKKQLVMILSILVILIALLTAFITANETLNGESITYMKISITSDSGLKEIVPSSKDIHQICDKLNKLEKRFTGIISPGKGWRVLITYDNKSIRILGNTMIYEGIISKNYKVSENDILEFISFLLDIKQ</sequence>
<accession>A0A7G9G6W7</accession>
<evidence type="ECO:0000256" key="1">
    <source>
        <dbReference type="SAM" id="Phobius"/>
    </source>
</evidence>
<evidence type="ECO:0000313" key="2">
    <source>
        <dbReference type="EMBL" id="QNM06549.1"/>
    </source>
</evidence>
<evidence type="ECO:0000313" key="3">
    <source>
        <dbReference type="Proteomes" id="UP000515823"/>
    </source>
</evidence>
<feature type="transmembrane region" description="Helical" evidence="1">
    <location>
        <begin position="63"/>
        <end position="83"/>
    </location>
</feature>
<keyword evidence="1" id="KW-0812">Transmembrane</keyword>
<dbReference type="EMBL" id="CP060634">
    <property type="protein sequence ID" value="QNM06549.1"/>
    <property type="molecule type" value="Genomic_DNA"/>
</dbReference>
<dbReference type="RefSeq" id="WP_249304075.1">
    <property type="nucleotide sequence ID" value="NZ_CP060634.1"/>
</dbReference>
<keyword evidence="1" id="KW-1133">Transmembrane helix</keyword>
<protein>
    <submittedName>
        <fullName evidence="2">Uncharacterized protein</fullName>
    </submittedName>
</protein>
<keyword evidence="1" id="KW-0472">Membrane</keyword>